<gene>
    <name evidence="1" type="ORF">A2U01_0005657</name>
</gene>
<sequence>EAWDILVKCYEGGEKVKNVKLQALRRQYEVLEIEKNDSIGEYVSKVQGLLHTMKNCGETITDRMVIEKEMEVVKIRANVDEDNEATMASYQSGTTTQKKEPSKEKFHHFQFSKLERQGGCFIFIF</sequence>
<dbReference type="EMBL" id="LXQA010007438">
    <property type="protein sequence ID" value="MCH84820.1"/>
    <property type="molecule type" value="Genomic_DNA"/>
</dbReference>
<dbReference type="PANTHER" id="PTHR35317">
    <property type="entry name" value="OS04G0629600 PROTEIN"/>
    <property type="match status" value="1"/>
</dbReference>
<evidence type="ECO:0000313" key="1">
    <source>
        <dbReference type="EMBL" id="MCH84820.1"/>
    </source>
</evidence>
<feature type="non-terminal residue" evidence="1">
    <location>
        <position position="1"/>
    </location>
</feature>
<reference evidence="1 2" key="1">
    <citation type="journal article" date="2018" name="Front. Plant Sci.">
        <title>Red Clover (Trifolium pratense) and Zigzag Clover (T. medium) - A Picture of Genomic Similarities and Differences.</title>
        <authorList>
            <person name="Dluhosova J."/>
            <person name="Istvanek J."/>
            <person name="Nedelnik J."/>
            <person name="Repkova J."/>
        </authorList>
    </citation>
    <scope>NUCLEOTIDE SEQUENCE [LARGE SCALE GENOMIC DNA]</scope>
    <source>
        <strain evidence="2">cv. 10/8</strain>
        <tissue evidence="1">Leaf</tissue>
    </source>
</reference>
<organism evidence="1 2">
    <name type="scientific">Trifolium medium</name>
    <dbReference type="NCBI Taxonomy" id="97028"/>
    <lineage>
        <taxon>Eukaryota</taxon>
        <taxon>Viridiplantae</taxon>
        <taxon>Streptophyta</taxon>
        <taxon>Embryophyta</taxon>
        <taxon>Tracheophyta</taxon>
        <taxon>Spermatophyta</taxon>
        <taxon>Magnoliopsida</taxon>
        <taxon>eudicotyledons</taxon>
        <taxon>Gunneridae</taxon>
        <taxon>Pentapetalae</taxon>
        <taxon>rosids</taxon>
        <taxon>fabids</taxon>
        <taxon>Fabales</taxon>
        <taxon>Fabaceae</taxon>
        <taxon>Papilionoideae</taxon>
        <taxon>50 kb inversion clade</taxon>
        <taxon>NPAAA clade</taxon>
        <taxon>Hologalegina</taxon>
        <taxon>IRL clade</taxon>
        <taxon>Trifolieae</taxon>
        <taxon>Trifolium</taxon>
    </lineage>
</organism>
<keyword evidence="2" id="KW-1185">Reference proteome</keyword>
<dbReference type="Proteomes" id="UP000265520">
    <property type="component" value="Unassembled WGS sequence"/>
</dbReference>
<name>A0A392MBD2_9FABA</name>
<dbReference type="PANTHER" id="PTHR35317:SF35">
    <property type="entry name" value="DUF4219 DOMAIN-CONTAINING PROTEIN"/>
    <property type="match status" value="1"/>
</dbReference>
<comment type="caution">
    <text evidence="1">The sequence shown here is derived from an EMBL/GenBank/DDBJ whole genome shotgun (WGS) entry which is preliminary data.</text>
</comment>
<accession>A0A392MBD2</accession>
<evidence type="ECO:0000313" key="2">
    <source>
        <dbReference type="Proteomes" id="UP000265520"/>
    </source>
</evidence>
<protein>
    <submittedName>
        <fullName evidence="1">F-box protein</fullName>
    </submittedName>
</protein>
<proteinExistence type="predicted"/>
<dbReference type="AlphaFoldDB" id="A0A392MBD2"/>
<dbReference type="Pfam" id="PF14223">
    <property type="entry name" value="Retrotran_gag_2"/>
    <property type="match status" value="1"/>
</dbReference>